<comment type="subcellular location">
    <subcellularLocation>
        <location evidence="1">Membrane</location>
        <topology evidence="1">Multi-pass membrane protein</topology>
    </subcellularLocation>
</comment>
<dbReference type="Pfam" id="PF07690">
    <property type="entry name" value="MFS_1"/>
    <property type="match status" value="2"/>
</dbReference>
<name>A0A9D4F9J2_DREPO</name>
<feature type="transmembrane region" description="Helical" evidence="3">
    <location>
        <begin position="576"/>
        <end position="598"/>
    </location>
</feature>
<evidence type="ECO:0000256" key="3">
    <source>
        <dbReference type="SAM" id="Phobius"/>
    </source>
</evidence>
<dbReference type="InterPro" id="IPR020846">
    <property type="entry name" value="MFS_dom"/>
</dbReference>
<comment type="caution">
    <text evidence="5">The sequence shown here is derived from an EMBL/GenBank/DDBJ whole genome shotgun (WGS) entry which is preliminary data.</text>
</comment>
<dbReference type="GO" id="GO:0008028">
    <property type="term" value="F:monocarboxylic acid transmembrane transporter activity"/>
    <property type="evidence" value="ECO:0007669"/>
    <property type="project" value="TreeGrafter"/>
</dbReference>
<evidence type="ECO:0000313" key="6">
    <source>
        <dbReference type="Proteomes" id="UP000828390"/>
    </source>
</evidence>
<protein>
    <recommendedName>
        <fullName evidence="4">Major facilitator superfamily (MFS) profile domain-containing protein</fullName>
    </recommendedName>
</protein>
<proteinExistence type="predicted"/>
<gene>
    <name evidence="5" type="ORF">DPMN_148185</name>
</gene>
<dbReference type="SUPFAM" id="SSF103473">
    <property type="entry name" value="MFS general substrate transporter"/>
    <property type="match status" value="1"/>
</dbReference>
<dbReference type="GO" id="GO:0016020">
    <property type="term" value="C:membrane"/>
    <property type="evidence" value="ECO:0007669"/>
    <property type="project" value="UniProtKB-SubCell"/>
</dbReference>
<keyword evidence="3" id="KW-0472">Membrane</keyword>
<feature type="compositionally biased region" description="Basic and acidic residues" evidence="2">
    <location>
        <begin position="295"/>
        <end position="310"/>
    </location>
</feature>
<dbReference type="AlphaFoldDB" id="A0A9D4F9J2"/>
<evidence type="ECO:0000259" key="4">
    <source>
        <dbReference type="PROSITE" id="PS50850"/>
    </source>
</evidence>
<feature type="transmembrane region" description="Helical" evidence="3">
    <location>
        <begin position="546"/>
        <end position="564"/>
    </location>
</feature>
<feature type="transmembrane region" description="Helical" evidence="3">
    <location>
        <begin position="164"/>
        <end position="187"/>
    </location>
</feature>
<keyword evidence="6" id="KW-1185">Reference proteome</keyword>
<feature type="transmembrane region" description="Helical" evidence="3">
    <location>
        <begin position="12"/>
        <end position="38"/>
    </location>
</feature>
<evidence type="ECO:0000256" key="2">
    <source>
        <dbReference type="SAM" id="MobiDB-lite"/>
    </source>
</evidence>
<feature type="transmembrane region" description="Helical" evidence="3">
    <location>
        <begin position="511"/>
        <end position="534"/>
    </location>
</feature>
<dbReference type="EMBL" id="JAIWYP010000007">
    <property type="protein sequence ID" value="KAH3794648.1"/>
    <property type="molecule type" value="Genomic_DNA"/>
</dbReference>
<evidence type="ECO:0000256" key="1">
    <source>
        <dbReference type="ARBA" id="ARBA00004141"/>
    </source>
</evidence>
<dbReference type="InterPro" id="IPR036259">
    <property type="entry name" value="MFS_trans_sf"/>
</dbReference>
<feature type="transmembrane region" description="Helical" evidence="3">
    <location>
        <begin position="110"/>
        <end position="131"/>
    </location>
</feature>
<dbReference type="InterPro" id="IPR050327">
    <property type="entry name" value="Proton-linked_MCT"/>
</dbReference>
<reference evidence="5" key="2">
    <citation type="submission" date="2020-11" db="EMBL/GenBank/DDBJ databases">
        <authorList>
            <person name="McCartney M.A."/>
            <person name="Auch B."/>
            <person name="Kono T."/>
            <person name="Mallez S."/>
            <person name="Becker A."/>
            <person name="Gohl D.M."/>
            <person name="Silverstein K.A.T."/>
            <person name="Koren S."/>
            <person name="Bechman K.B."/>
            <person name="Herman A."/>
            <person name="Abrahante J.E."/>
            <person name="Garbe J."/>
        </authorList>
    </citation>
    <scope>NUCLEOTIDE SEQUENCE</scope>
    <source>
        <strain evidence="5">Duluth1</strain>
        <tissue evidence="5">Whole animal</tissue>
    </source>
</reference>
<feature type="domain" description="Major facilitator superfamily (MFS) profile" evidence="4">
    <location>
        <begin position="397"/>
        <end position="617"/>
    </location>
</feature>
<dbReference type="PROSITE" id="PS50850">
    <property type="entry name" value="MFS"/>
    <property type="match status" value="1"/>
</dbReference>
<keyword evidence="3" id="KW-1133">Transmembrane helix</keyword>
<accession>A0A9D4F9J2</accession>
<feature type="transmembrane region" description="Helical" evidence="3">
    <location>
        <begin position="82"/>
        <end position="104"/>
    </location>
</feature>
<reference evidence="5" key="1">
    <citation type="journal article" date="2019" name="bioRxiv">
        <title>The Genome of the Zebra Mussel, Dreissena polymorpha: A Resource for Invasive Species Research.</title>
        <authorList>
            <person name="McCartney M.A."/>
            <person name="Auch B."/>
            <person name="Kono T."/>
            <person name="Mallez S."/>
            <person name="Zhang Y."/>
            <person name="Obille A."/>
            <person name="Becker A."/>
            <person name="Abrahante J.E."/>
            <person name="Garbe J."/>
            <person name="Badalamenti J.P."/>
            <person name="Herman A."/>
            <person name="Mangelson H."/>
            <person name="Liachko I."/>
            <person name="Sullivan S."/>
            <person name="Sone E.D."/>
            <person name="Koren S."/>
            <person name="Silverstein K.A.T."/>
            <person name="Beckman K.B."/>
            <person name="Gohl D.M."/>
        </authorList>
    </citation>
    <scope>NUCLEOTIDE SEQUENCE</scope>
    <source>
        <strain evidence="5">Duluth1</strain>
        <tissue evidence="5">Whole animal</tissue>
    </source>
</reference>
<feature type="transmembrane region" description="Helical" evidence="3">
    <location>
        <begin position="138"/>
        <end position="158"/>
    </location>
</feature>
<feature type="region of interest" description="Disordered" evidence="2">
    <location>
        <begin position="295"/>
        <end position="331"/>
    </location>
</feature>
<keyword evidence="3" id="KW-0812">Transmembrane</keyword>
<dbReference type="Gene3D" id="1.20.1250.20">
    <property type="entry name" value="MFS general substrate transporter like domains"/>
    <property type="match status" value="2"/>
</dbReference>
<feature type="transmembrane region" description="Helical" evidence="3">
    <location>
        <begin position="58"/>
        <end position="75"/>
    </location>
</feature>
<evidence type="ECO:0000313" key="5">
    <source>
        <dbReference type="EMBL" id="KAH3794648.1"/>
    </source>
</evidence>
<feature type="transmembrane region" description="Helical" evidence="3">
    <location>
        <begin position="488"/>
        <end position="505"/>
    </location>
</feature>
<organism evidence="5 6">
    <name type="scientific">Dreissena polymorpha</name>
    <name type="common">Zebra mussel</name>
    <name type="synonym">Mytilus polymorpha</name>
    <dbReference type="NCBI Taxonomy" id="45954"/>
    <lineage>
        <taxon>Eukaryota</taxon>
        <taxon>Metazoa</taxon>
        <taxon>Spiralia</taxon>
        <taxon>Lophotrochozoa</taxon>
        <taxon>Mollusca</taxon>
        <taxon>Bivalvia</taxon>
        <taxon>Autobranchia</taxon>
        <taxon>Heteroconchia</taxon>
        <taxon>Euheterodonta</taxon>
        <taxon>Imparidentia</taxon>
        <taxon>Neoheterodontei</taxon>
        <taxon>Myida</taxon>
        <taxon>Dreissenoidea</taxon>
        <taxon>Dreissenidae</taxon>
        <taxon>Dreissena</taxon>
    </lineage>
</organism>
<dbReference type="PANTHER" id="PTHR11360">
    <property type="entry name" value="MONOCARBOXYLATE TRANSPORTER"/>
    <property type="match status" value="1"/>
</dbReference>
<dbReference type="Proteomes" id="UP000828390">
    <property type="component" value="Unassembled WGS sequence"/>
</dbReference>
<dbReference type="InterPro" id="IPR011701">
    <property type="entry name" value="MFS"/>
</dbReference>
<sequence>MEVPQDSGWSWLVLIGATLNIMLNVGVIKSSGILFVAFQERFQSTSATTSLLSTVQNFTYSIFATLVMLLGVKLASCRTLVAIGALVNSAAFVMSSLVGNISLLMFSYGILNGVGNSFSIATSLTMVSLYFNKRRGLANSLAICGGSVGGLVFAPLQTAMLEHLGYNGCLLIMAALLLNGCVSAALFRPTTFYTSRSRRCGISGGDSKETRVLIASDERQTGDNAMATLKNVKNETRGDRIEHEGLQPKTTGPSICRTADQQLEIHPKFGENTALGMNGDSPLIQEYFYRERSYSDSGKENFRKQNDDIGSRNIDVVSSNDTQTDKSSSRSFELDASNNMIHSLKDLVTSVNSSSASIFANADHISGSALNLSYGPLRIQSIQELNVSPENESPKASRCLAFIKTLTIMFDVKTIKMPICIAFQLSAMLQCPSSMLSTIYIAPYAKENGLDTSDLALLVTVFNSVDLVARIATAFISDSKFARRSTMVAASAMVIALASHMLRWFRSFSALMAFAVLLGLVNGVYFSLYAVIIVDYMSVERLKSVLGINALVHGSSVALTFYLVGLLRDFTGSYVYSYHLLGTMSLLGGVIMFCLQFIGENQGAIDTTPKRKSHLDS</sequence>
<dbReference type="PANTHER" id="PTHR11360:SF306">
    <property type="entry name" value="RE01051P"/>
    <property type="match status" value="1"/>
</dbReference>